<dbReference type="AlphaFoldDB" id="A0A8S4E202"/>
<evidence type="ECO:0000313" key="2">
    <source>
        <dbReference type="Proteomes" id="UP000653454"/>
    </source>
</evidence>
<organism evidence="1 2">
    <name type="scientific">Plutella xylostella</name>
    <name type="common">Diamondback moth</name>
    <name type="synonym">Plutella maculipennis</name>
    <dbReference type="NCBI Taxonomy" id="51655"/>
    <lineage>
        <taxon>Eukaryota</taxon>
        <taxon>Metazoa</taxon>
        <taxon>Ecdysozoa</taxon>
        <taxon>Arthropoda</taxon>
        <taxon>Hexapoda</taxon>
        <taxon>Insecta</taxon>
        <taxon>Pterygota</taxon>
        <taxon>Neoptera</taxon>
        <taxon>Endopterygota</taxon>
        <taxon>Lepidoptera</taxon>
        <taxon>Glossata</taxon>
        <taxon>Ditrysia</taxon>
        <taxon>Yponomeutoidea</taxon>
        <taxon>Plutellidae</taxon>
        <taxon>Plutella</taxon>
    </lineage>
</organism>
<comment type="caution">
    <text evidence="1">The sequence shown here is derived from an EMBL/GenBank/DDBJ whole genome shotgun (WGS) entry which is preliminary data.</text>
</comment>
<evidence type="ECO:0000313" key="1">
    <source>
        <dbReference type="EMBL" id="CAG9109348.1"/>
    </source>
</evidence>
<dbReference type="EMBL" id="CAJHNJ030000011">
    <property type="protein sequence ID" value="CAG9109348.1"/>
    <property type="molecule type" value="Genomic_DNA"/>
</dbReference>
<reference evidence="1" key="1">
    <citation type="submission" date="2020-11" db="EMBL/GenBank/DDBJ databases">
        <authorList>
            <person name="Whiteford S."/>
        </authorList>
    </citation>
    <scope>NUCLEOTIDE SEQUENCE</scope>
</reference>
<gene>
    <name evidence="1" type="ORF">PLXY2_LOCUS4227</name>
</gene>
<feature type="non-terminal residue" evidence="1">
    <location>
        <position position="1"/>
    </location>
</feature>
<accession>A0A8S4E202</accession>
<keyword evidence="2" id="KW-1185">Reference proteome</keyword>
<protein>
    <submittedName>
        <fullName evidence="1">(diamondback moth) hypothetical protein</fullName>
    </submittedName>
</protein>
<dbReference type="Proteomes" id="UP000653454">
    <property type="component" value="Unassembled WGS sequence"/>
</dbReference>
<proteinExistence type="predicted"/>
<name>A0A8S4E202_PLUXY</name>
<sequence>MVTSRRWRRSILGARKRGLATKVLLASEGLLWPALLMAMTRNWYSLPSIR</sequence>